<protein>
    <recommendedName>
        <fullName evidence="3">Lipoprotein</fullName>
    </recommendedName>
</protein>
<dbReference type="SUPFAM" id="SSF117074">
    <property type="entry name" value="Hypothetical protein PA1324"/>
    <property type="match status" value="1"/>
</dbReference>
<name>A0A6G8JKU3_9PAST</name>
<accession>A0A6G8JKU3</accession>
<dbReference type="Proteomes" id="UP000501366">
    <property type="component" value="Chromosome"/>
</dbReference>
<dbReference type="KEGG" id="mgra:A4G16_10630"/>
<dbReference type="EMBL" id="CP015030">
    <property type="protein sequence ID" value="QIM67780.1"/>
    <property type="molecule type" value="Genomic_DNA"/>
</dbReference>
<organism evidence="1 2">
    <name type="scientific">Mannheimia granulomatis</name>
    <dbReference type="NCBI Taxonomy" id="85402"/>
    <lineage>
        <taxon>Bacteria</taxon>
        <taxon>Pseudomonadati</taxon>
        <taxon>Pseudomonadota</taxon>
        <taxon>Gammaproteobacteria</taxon>
        <taxon>Pasteurellales</taxon>
        <taxon>Pasteurellaceae</taxon>
        <taxon>Mannheimia</taxon>
    </lineage>
</organism>
<evidence type="ECO:0008006" key="3">
    <source>
        <dbReference type="Google" id="ProtNLM"/>
    </source>
</evidence>
<proteinExistence type="predicted"/>
<sequence>MNNLIRLILAGITISTLSGCTPIAHEEPIPQYTFKNSFDAVQAGQLILEEGTAKIKGNAFLKQKGGTVVTCAGNEVQLIPYTEYANERLSLLYGNVTKGYQSYYGRSFKFVNDDKNYHTYKKKTVCDSEGKFEFDNLKEGTYFVSTEVSWKISKYLTKYSEYPTEVTEGGYLLQQVQVNKDDSKSIVLTR</sequence>
<evidence type="ECO:0000313" key="1">
    <source>
        <dbReference type="EMBL" id="QIM67780.1"/>
    </source>
</evidence>
<dbReference type="AlphaFoldDB" id="A0A6G8JKU3"/>
<dbReference type="PROSITE" id="PS51257">
    <property type="entry name" value="PROKAR_LIPOPROTEIN"/>
    <property type="match status" value="1"/>
</dbReference>
<reference evidence="1 2" key="1">
    <citation type="submission" date="2016-03" db="EMBL/GenBank/DDBJ databases">
        <authorList>
            <person name="Bojesen A.M."/>
            <person name="Planet P."/>
            <person name="Hansen M.J."/>
        </authorList>
    </citation>
    <scope>NUCLEOTIDE SEQUENCE [LARGE SCALE GENOMIC DNA]</scope>
    <source>
        <strain evidence="1 2">B 234/94</strain>
    </source>
</reference>
<dbReference type="RefSeq" id="WP_165889849.1">
    <property type="nucleotide sequence ID" value="NZ_CP015030.1"/>
</dbReference>
<evidence type="ECO:0000313" key="2">
    <source>
        <dbReference type="Proteomes" id="UP000501366"/>
    </source>
</evidence>
<gene>
    <name evidence="1" type="ORF">A4G16_10630</name>
</gene>